<comment type="caution">
    <text evidence="1">The sequence shown here is derived from an EMBL/GenBank/DDBJ whole genome shotgun (WGS) entry which is preliminary data.</text>
</comment>
<dbReference type="AlphaFoldDB" id="A0A919RH33"/>
<dbReference type="EMBL" id="BOOW01000020">
    <property type="protein sequence ID" value="GII93237.1"/>
    <property type="molecule type" value="Genomic_DNA"/>
</dbReference>
<proteinExistence type="predicted"/>
<name>A0A919RH33_9ACTN</name>
<keyword evidence="2" id="KW-1185">Reference proteome</keyword>
<evidence type="ECO:0000313" key="1">
    <source>
        <dbReference type="EMBL" id="GII93237.1"/>
    </source>
</evidence>
<gene>
    <name evidence="1" type="ORF">Ssi02_34680</name>
</gene>
<evidence type="ECO:0000313" key="2">
    <source>
        <dbReference type="Proteomes" id="UP000606172"/>
    </source>
</evidence>
<organism evidence="1 2">
    <name type="scientific">Sinosporangium siamense</name>
    <dbReference type="NCBI Taxonomy" id="1367973"/>
    <lineage>
        <taxon>Bacteria</taxon>
        <taxon>Bacillati</taxon>
        <taxon>Actinomycetota</taxon>
        <taxon>Actinomycetes</taxon>
        <taxon>Streptosporangiales</taxon>
        <taxon>Streptosporangiaceae</taxon>
        <taxon>Sinosporangium</taxon>
    </lineage>
</organism>
<protein>
    <submittedName>
        <fullName evidence="1">Uncharacterized protein</fullName>
    </submittedName>
</protein>
<accession>A0A919RH33</accession>
<reference evidence="1" key="1">
    <citation type="submission" date="2021-01" db="EMBL/GenBank/DDBJ databases">
        <title>Whole genome shotgun sequence of Sinosporangium siamense NBRC 109515.</title>
        <authorList>
            <person name="Komaki H."/>
            <person name="Tamura T."/>
        </authorList>
    </citation>
    <scope>NUCLEOTIDE SEQUENCE</scope>
    <source>
        <strain evidence="1">NBRC 109515</strain>
    </source>
</reference>
<sequence>MPVSDPLKARPIGDRAAATMTASGMWLSWVKVAWSALPPPGTTDCGVCGGEWAGEVHAAGCAGEEEHMFLIARLPMGSRAFTPRGRKGSVSCHLEKAPSCHGAF</sequence>
<dbReference type="Proteomes" id="UP000606172">
    <property type="component" value="Unassembled WGS sequence"/>
</dbReference>